<feature type="domain" description="Glycosyl hydrolase family 13 catalytic" evidence="5">
    <location>
        <begin position="183"/>
        <end position="592"/>
    </location>
</feature>
<dbReference type="Proteomes" id="UP000184334">
    <property type="component" value="Unassembled WGS sequence"/>
</dbReference>
<keyword evidence="7" id="KW-1185">Reference proteome</keyword>
<evidence type="ECO:0000256" key="1">
    <source>
        <dbReference type="ARBA" id="ARBA00008061"/>
    </source>
</evidence>
<dbReference type="GO" id="GO:0019156">
    <property type="term" value="F:isoamylase activity"/>
    <property type="evidence" value="ECO:0007669"/>
    <property type="project" value="UniProtKB-ARBA"/>
</dbReference>
<dbReference type="GO" id="GO:0004135">
    <property type="term" value="F:amylo-alpha-1,6-glucosidase activity"/>
    <property type="evidence" value="ECO:0007669"/>
    <property type="project" value="InterPro"/>
</dbReference>
<dbReference type="Gene3D" id="2.60.40.1180">
    <property type="entry name" value="Golgi alpha-mannosidase II"/>
    <property type="match status" value="1"/>
</dbReference>
<evidence type="ECO:0000313" key="7">
    <source>
        <dbReference type="Proteomes" id="UP000184334"/>
    </source>
</evidence>
<evidence type="ECO:0000313" key="6">
    <source>
        <dbReference type="EMBL" id="SHE88908.1"/>
    </source>
</evidence>
<dbReference type="PANTHER" id="PTHR43002">
    <property type="entry name" value="GLYCOGEN DEBRANCHING ENZYME"/>
    <property type="match status" value="1"/>
</dbReference>
<dbReference type="Gene3D" id="3.20.20.80">
    <property type="entry name" value="Glycosidases"/>
    <property type="match status" value="1"/>
</dbReference>
<dbReference type="InterPro" id="IPR013783">
    <property type="entry name" value="Ig-like_fold"/>
</dbReference>
<evidence type="ECO:0000256" key="4">
    <source>
        <dbReference type="ARBA" id="ARBA00023295"/>
    </source>
</evidence>
<dbReference type="InterPro" id="IPR011837">
    <property type="entry name" value="Glycogen_debranch_GlgX"/>
</dbReference>
<dbReference type="EMBL" id="FQUI01000020">
    <property type="protein sequence ID" value="SHE88908.1"/>
    <property type="molecule type" value="Genomic_DNA"/>
</dbReference>
<dbReference type="Pfam" id="PF21156">
    <property type="entry name" value="ISOA1-3_C"/>
    <property type="match status" value="1"/>
</dbReference>
<reference evidence="6" key="1">
    <citation type="submission" date="2016-11" db="EMBL/GenBank/DDBJ databases">
        <authorList>
            <person name="Varghese N."/>
            <person name="Submissions S."/>
        </authorList>
    </citation>
    <scope>NUCLEOTIDE SEQUENCE [LARGE SCALE GENOMIC DNA]</scope>
    <source>
        <strain evidence="6">DSM 16785</strain>
    </source>
</reference>
<dbReference type="InterPro" id="IPR006047">
    <property type="entry name" value="GH13_cat_dom"/>
</dbReference>
<keyword evidence="3" id="KW-0809">Transit peptide</keyword>
<comment type="similarity">
    <text evidence="1">Belongs to the glycosyl hydrolase 13 family.</text>
</comment>
<dbReference type="InterPro" id="IPR044505">
    <property type="entry name" value="GlgX_Isoamylase_N_E_set"/>
</dbReference>
<evidence type="ECO:0000259" key="5">
    <source>
        <dbReference type="SMART" id="SM00642"/>
    </source>
</evidence>
<dbReference type="Pfam" id="PF02922">
    <property type="entry name" value="CBM_48"/>
    <property type="match status" value="1"/>
</dbReference>
<dbReference type="Pfam" id="PF00128">
    <property type="entry name" value="Alpha-amylase"/>
    <property type="match status" value="1"/>
</dbReference>
<dbReference type="InterPro" id="IPR017853">
    <property type="entry name" value="GH"/>
</dbReference>
<organism evidence="6 7">
    <name type="scientific">Marinitoga hydrogenitolerans (strain DSM 16785 / JCM 12826 / AT1271)</name>
    <dbReference type="NCBI Taxonomy" id="1122195"/>
    <lineage>
        <taxon>Bacteria</taxon>
        <taxon>Thermotogati</taxon>
        <taxon>Thermotogota</taxon>
        <taxon>Thermotogae</taxon>
        <taxon>Petrotogales</taxon>
        <taxon>Petrotogaceae</taxon>
        <taxon>Marinitoga</taxon>
    </lineage>
</organism>
<evidence type="ECO:0000256" key="2">
    <source>
        <dbReference type="ARBA" id="ARBA00022801"/>
    </source>
</evidence>
<dbReference type="SMART" id="SM00642">
    <property type="entry name" value="Aamy"/>
    <property type="match status" value="1"/>
</dbReference>
<dbReference type="SUPFAM" id="SSF51445">
    <property type="entry name" value="(Trans)glycosidases"/>
    <property type="match status" value="1"/>
</dbReference>
<dbReference type="STRING" id="1122195.SAMN02745164_01346"/>
<dbReference type="SUPFAM" id="SSF81296">
    <property type="entry name" value="E set domains"/>
    <property type="match status" value="1"/>
</dbReference>
<dbReference type="CDD" id="cd02856">
    <property type="entry name" value="E_set_GDE_Isoamylase_N"/>
    <property type="match status" value="1"/>
</dbReference>
<dbReference type="InterPro" id="IPR013780">
    <property type="entry name" value="Glyco_hydro_b"/>
</dbReference>
<dbReference type="AlphaFoldDB" id="A0A1M4X5W1"/>
<dbReference type="InterPro" id="IPR014756">
    <property type="entry name" value="Ig_E-set"/>
</dbReference>
<sequence>METYFYYENPEKSLFLKTERGYPKLGVTVDSGGANFALFTENGKKVILELYQNFYDEEPSHIFELDPIKNKTGNIWHIYIHNVKHGQFYGWRVDGIYDPLNGLRFNKYKLLSDPYAKAISGSYNWDEDSVYGYDKTSPLLDLSFSTIDSAKSPTKSIVIDDSVYDWEDDIHPRIPLKDLVIYELNVRLFTMNPNSNVKSKGSFDGIIEKLYHLKELGVNAIELMPIFEFNPNSIIRNNPITGERLKDVWGYNPLSFFAVTGNYSNGLKIGEQVFLFKDFVKTLHKEGFEVILDVVYNHTGEGNELGPTLSFRGIDNPVYYILNKNKRYYENYSGCGNTFNCNHTVVKNLIIDSLRYWVTEMHVDGFRFDLASILGRDPHGNWIGDLSLLKDIAEDPVIFGSKLIAEGWDAAGGYFLGAFPERWAEWNGKFRDSVRRFVRGDEGLVAEIACRIAGSEDLYGNKSPVASVNFITSHDGFTLWDLVSYNEKHNEENGEKNNDGSNDNYSFNYGIEGETNDENIIKIRKKQIKNFFTILMISQGTPMIYMGDEFCRTQYGNNNAYCQDTIKNWVDWKRKEDFSDIFKFVKKLINFRKSHHTLRREHFFTGKDYSGDGIPDITWHGVKLNQPDFSHYSKSLAFMISGIDFVDQSLPPDNDVYIALNFYEKELKFELPVLHNKNWFRVIDTHFESPNDFLDFPQKVSNYYVVKSKSIIVLISK</sequence>
<keyword evidence="2" id="KW-0378">Hydrolase</keyword>
<comment type="caution">
    <text evidence="6">The sequence shown here is derived from an EMBL/GenBank/DDBJ whole genome shotgun (WGS) entry which is preliminary data.</text>
</comment>
<proteinExistence type="inferred from homology"/>
<gene>
    <name evidence="6" type="ORF">SAMN02745164_01346</name>
</gene>
<dbReference type="SUPFAM" id="SSF51011">
    <property type="entry name" value="Glycosyl hydrolase domain"/>
    <property type="match status" value="1"/>
</dbReference>
<dbReference type="GO" id="GO:0005980">
    <property type="term" value="P:glycogen catabolic process"/>
    <property type="evidence" value="ECO:0007669"/>
    <property type="project" value="InterPro"/>
</dbReference>
<dbReference type="CDD" id="cd11326">
    <property type="entry name" value="AmyAc_Glg_debranch"/>
    <property type="match status" value="1"/>
</dbReference>
<dbReference type="NCBIfam" id="TIGR02100">
    <property type="entry name" value="glgX_debranch"/>
    <property type="match status" value="1"/>
</dbReference>
<accession>A0A1M4X5W1</accession>
<dbReference type="RefSeq" id="WP_072864767.1">
    <property type="nucleotide sequence ID" value="NZ_FQUI01000020.1"/>
</dbReference>
<dbReference type="OrthoDB" id="9800174at2"/>
<evidence type="ECO:0000256" key="3">
    <source>
        <dbReference type="ARBA" id="ARBA00022946"/>
    </source>
</evidence>
<dbReference type="InterPro" id="IPR048650">
    <property type="entry name" value="ISOA1-3-like_C"/>
</dbReference>
<dbReference type="InterPro" id="IPR004193">
    <property type="entry name" value="Glyco_hydro_13_N"/>
</dbReference>
<dbReference type="Gene3D" id="2.60.40.10">
    <property type="entry name" value="Immunoglobulins"/>
    <property type="match status" value="1"/>
</dbReference>
<name>A0A1M4X5W1_MARH1</name>
<protein>
    <submittedName>
        <fullName evidence="6">Isoamylase</fullName>
    </submittedName>
</protein>
<keyword evidence="4" id="KW-0326">Glycosidase</keyword>